<gene>
    <name evidence="1" type="ORF">COLO4_10018</name>
</gene>
<organism evidence="1 2">
    <name type="scientific">Corchorus olitorius</name>
    <dbReference type="NCBI Taxonomy" id="93759"/>
    <lineage>
        <taxon>Eukaryota</taxon>
        <taxon>Viridiplantae</taxon>
        <taxon>Streptophyta</taxon>
        <taxon>Embryophyta</taxon>
        <taxon>Tracheophyta</taxon>
        <taxon>Spermatophyta</taxon>
        <taxon>Magnoliopsida</taxon>
        <taxon>eudicotyledons</taxon>
        <taxon>Gunneridae</taxon>
        <taxon>Pentapetalae</taxon>
        <taxon>rosids</taxon>
        <taxon>malvids</taxon>
        <taxon>Malvales</taxon>
        <taxon>Malvaceae</taxon>
        <taxon>Grewioideae</taxon>
        <taxon>Apeibeae</taxon>
        <taxon>Corchorus</taxon>
    </lineage>
</organism>
<name>A0A1R3KA98_9ROSI</name>
<accession>A0A1R3KA98</accession>
<keyword evidence="2" id="KW-1185">Reference proteome</keyword>
<evidence type="ECO:0000313" key="1">
    <source>
        <dbReference type="EMBL" id="OMP04012.1"/>
    </source>
</evidence>
<evidence type="ECO:0000313" key="2">
    <source>
        <dbReference type="Proteomes" id="UP000187203"/>
    </source>
</evidence>
<dbReference type="Proteomes" id="UP000187203">
    <property type="component" value="Unassembled WGS sequence"/>
</dbReference>
<sequence>MEDPAKNCTCESPRMRLTPFEVAQYSFADPVVKLRLLDLRSEFAFRQHFLSYR</sequence>
<protein>
    <submittedName>
        <fullName evidence="1">Uncharacterized protein</fullName>
    </submittedName>
</protein>
<dbReference type="AlphaFoldDB" id="A0A1R3KA98"/>
<comment type="caution">
    <text evidence="1">The sequence shown here is derived from an EMBL/GenBank/DDBJ whole genome shotgun (WGS) entry which is preliminary data.</text>
</comment>
<reference evidence="2" key="1">
    <citation type="submission" date="2013-09" db="EMBL/GenBank/DDBJ databases">
        <title>Corchorus olitorius genome sequencing.</title>
        <authorList>
            <person name="Alam M."/>
            <person name="Haque M.S."/>
            <person name="Islam M.S."/>
            <person name="Emdad E.M."/>
            <person name="Islam M.M."/>
            <person name="Ahmed B."/>
            <person name="Halim A."/>
            <person name="Hossen Q.M.M."/>
            <person name="Hossain M.Z."/>
            <person name="Ahmed R."/>
            <person name="Khan M.M."/>
            <person name="Islam R."/>
            <person name="Rashid M.M."/>
            <person name="Khan S.A."/>
            <person name="Rahman M.S."/>
            <person name="Alam M."/>
            <person name="Yahiya A.S."/>
            <person name="Khan M.S."/>
            <person name="Azam M.S."/>
            <person name="Haque T."/>
            <person name="Lashkar M.Z.H."/>
            <person name="Akhand A.I."/>
            <person name="Morshed G."/>
            <person name="Roy S."/>
            <person name="Uddin K.S."/>
            <person name="Rabeya T."/>
            <person name="Hossain A.S."/>
            <person name="Chowdhury A."/>
            <person name="Snigdha A.R."/>
            <person name="Mortoza M.S."/>
            <person name="Matin S.A."/>
            <person name="Hoque S.M.E."/>
            <person name="Islam M.K."/>
            <person name="Roy D.K."/>
            <person name="Haider R."/>
            <person name="Moosa M.M."/>
            <person name="Elias S.M."/>
            <person name="Hasan A.M."/>
            <person name="Jahan S."/>
            <person name="Shafiuddin M."/>
            <person name="Mahmood N."/>
            <person name="Shommy N.S."/>
        </authorList>
    </citation>
    <scope>NUCLEOTIDE SEQUENCE [LARGE SCALE GENOMIC DNA]</scope>
    <source>
        <strain evidence="2">cv. O-4</strain>
    </source>
</reference>
<dbReference type="EMBL" id="AWUE01014338">
    <property type="protein sequence ID" value="OMP04012.1"/>
    <property type="molecule type" value="Genomic_DNA"/>
</dbReference>
<proteinExistence type="predicted"/>